<evidence type="ECO:0000256" key="8">
    <source>
        <dbReference type="ARBA" id="ARBA00023136"/>
    </source>
</evidence>
<keyword evidence="3" id="KW-0328">Glycosyltransferase</keyword>
<dbReference type="WBParaSite" id="L893_g5364.t1">
    <property type="protein sequence ID" value="L893_g5364.t1"/>
    <property type="gene ID" value="L893_g5364"/>
</dbReference>
<accession>A0A1I8AFW1</accession>
<evidence type="ECO:0000256" key="5">
    <source>
        <dbReference type="ARBA" id="ARBA00022692"/>
    </source>
</evidence>
<dbReference type="GO" id="GO:0016020">
    <property type="term" value="C:membrane"/>
    <property type="evidence" value="ECO:0007669"/>
    <property type="project" value="UniProtKB-SubCell"/>
</dbReference>
<dbReference type="Pfam" id="PF02485">
    <property type="entry name" value="Branch"/>
    <property type="match status" value="1"/>
</dbReference>
<evidence type="ECO:0000256" key="9">
    <source>
        <dbReference type="ARBA" id="ARBA00023180"/>
    </source>
</evidence>
<name>A0A1I8AFW1_9BILA</name>
<evidence type="ECO:0000256" key="6">
    <source>
        <dbReference type="ARBA" id="ARBA00022968"/>
    </source>
</evidence>
<evidence type="ECO:0000256" key="2">
    <source>
        <dbReference type="ARBA" id="ARBA00004922"/>
    </source>
</evidence>
<keyword evidence="11" id="KW-1185">Reference proteome</keyword>
<dbReference type="PANTHER" id="PTHR19297:SF185">
    <property type="entry name" value="BETA-1,3-GALACTOSYL-O-GLYCOSYL-GLYCOPROTEIN BETA-1,6-N-ACETYLGLUCOSAMINYLTRANSFERASE 3"/>
    <property type="match status" value="1"/>
</dbReference>
<dbReference type="InterPro" id="IPR003406">
    <property type="entry name" value="Glyco_trans_14"/>
</dbReference>
<dbReference type="GO" id="GO:0008375">
    <property type="term" value="F:acetylglucosaminyltransferase activity"/>
    <property type="evidence" value="ECO:0007669"/>
    <property type="project" value="TreeGrafter"/>
</dbReference>
<evidence type="ECO:0000256" key="3">
    <source>
        <dbReference type="ARBA" id="ARBA00022676"/>
    </source>
</evidence>
<evidence type="ECO:0000256" key="4">
    <source>
        <dbReference type="ARBA" id="ARBA00022679"/>
    </source>
</evidence>
<evidence type="ECO:0000313" key="12">
    <source>
        <dbReference type="WBParaSite" id="L893_g5364.t1"/>
    </source>
</evidence>
<proteinExistence type="inferred from homology"/>
<keyword evidence="4" id="KW-0808">Transferase</keyword>
<comment type="pathway">
    <text evidence="2">Protein modification; protein glycosylation.</text>
</comment>
<evidence type="ECO:0000256" key="1">
    <source>
        <dbReference type="ARBA" id="ARBA00004606"/>
    </source>
</evidence>
<comment type="similarity">
    <text evidence="10">Belongs to the glycosyltransferase 14 family.</text>
</comment>
<dbReference type="PANTHER" id="PTHR19297">
    <property type="entry name" value="GLYCOSYLTRANSFERASE 14 FAMILY MEMBER"/>
    <property type="match status" value="1"/>
</dbReference>
<comment type="subcellular location">
    <subcellularLocation>
        <location evidence="1">Membrane</location>
        <topology evidence="1">Single-pass type II membrane protein</topology>
    </subcellularLocation>
</comment>
<evidence type="ECO:0000256" key="10">
    <source>
        <dbReference type="ARBA" id="ARBA00038150"/>
    </source>
</evidence>
<keyword evidence="9" id="KW-0325">Glycoprotein</keyword>
<sequence length="202" mass="23304">MESVNYAVNWTVEEQQFAVHYRTLDSMACQQIKRKYSFADKPLSEEELHFPLAYGLLVYDNAVQLYFLLSALYQPQNQFCIAVDENASELFKSQVQQLSACFSNIFVLETPQVSWCGFSVLQGVYSCVEYLAKLPYDWKYYQYLSGVDLPLKTNLEMVRIFKQLNGSFNSGIYDLENSTRVLRSLCGNQAFRPPSPKKRPCS</sequence>
<keyword evidence="6" id="KW-0735">Signal-anchor</keyword>
<reference evidence="12" key="1">
    <citation type="submission" date="2016-11" db="UniProtKB">
        <authorList>
            <consortium name="WormBaseParasite"/>
        </authorList>
    </citation>
    <scope>IDENTIFICATION</scope>
</reference>
<evidence type="ECO:0000313" key="11">
    <source>
        <dbReference type="Proteomes" id="UP000095287"/>
    </source>
</evidence>
<keyword evidence="5" id="KW-0812">Transmembrane</keyword>
<evidence type="ECO:0000256" key="7">
    <source>
        <dbReference type="ARBA" id="ARBA00022989"/>
    </source>
</evidence>
<dbReference type="AlphaFoldDB" id="A0A1I8AFW1"/>
<protein>
    <submittedName>
        <fullName evidence="12">Core-2/I-Branching enzyme</fullName>
    </submittedName>
</protein>
<keyword evidence="7" id="KW-1133">Transmembrane helix</keyword>
<organism evidence="11 12">
    <name type="scientific">Steinernema glaseri</name>
    <dbReference type="NCBI Taxonomy" id="37863"/>
    <lineage>
        <taxon>Eukaryota</taxon>
        <taxon>Metazoa</taxon>
        <taxon>Ecdysozoa</taxon>
        <taxon>Nematoda</taxon>
        <taxon>Chromadorea</taxon>
        <taxon>Rhabditida</taxon>
        <taxon>Tylenchina</taxon>
        <taxon>Panagrolaimomorpha</taxon>
        <taxon>Strongyloidoidea</taxon>
        <taxon>Steinernematidae</taxon>
        <taxon>Steinernema</taxon>
    </lineage>
</organism>
<dbReference type="Proteomes" id="UP000095287">
    <property type="component" value="Unplaced"/>
</dbReference>
<keyword evidence="8" id="KW-0472">Membrane</keyword>